<reference evidence="1 2" key="1">
    <citation type="submission" date="2010-02" db="EMBL/GenBank/DDBJ databases">
        <authorList>
            <person name="Weinstock G."/>
            <person name="Sodergren E."/>
            <person name="Clifton S."/>
            <person name="Fulton L."/>
            <person name="Fulton B."/>
            <person name="Courtney L."/>
            <person name="Fronick C."/>
            <person name="Harrison M."/>
            <person name="Strong C."/>
            <person name="Farmer C."/>
            <person name="Delahaunty K."/>
            <person name="Markovic C."/>
            <person name="Hall O."/>
            <person name="Minx P."/>
            <person name="Tomlinson C."/>
            <person name="Mitreva M."/>
            <person name="Nelson J."/>
            <person name="Hou S."/>
            <person name="Wollam A."/>
            <person name="Pepin K.H."/>
            <person name="Johnson M."/>
            <person name="Bhonagiri V."/>
            <person name="Zhang X."/>
            <person name="Suruliraj S."/>
            <person name="Warren W."/>
            <person name="Chinwalla A."/>
            <person name="Mardis E.R."/>
            <person name="Wilson R.K."/>
        </authorList>
    </citation>
    <scope>NUCLEOTIDE SEQUENCE [LARGE SCALE GENOMIC DNA]</scope>
    <source>
        <strain evidence="1 2">ATCC 29315</strain>
    </source>
</reference>
<proteinExistence type="predicted"/>
<comment type="caution">
    <text evidence="1">The sequence shown here is derived from an EMBL/GenBank/DDBJ whole genome shotgun (WGS) entry which is preliminary data.</text>
</comment>
<protein>
    <submittedName>
        <fullName evidence="1">Uncharacterized protein</fullName>
    </submittedName>
</protein>
<dbReference type="AlphaFoldDB" id="D4DUY0"/>
<evidence type="ECO:0000313" key="2">
    <source>
        <dbReference type="Proteomes" id="UP000005536"/>
    </source>
</evidence>
<organism evidence="1 2">
    <name type="scientific">Neisseria elongata subsp. glycolytica ATCC 29315</name>
    <dbReference type="NCBI Taxonomy" id="546263"/>
    <lineage>
        <taxon>Bacteria</taxon>
        <taxon>Pseudomonadati</taxon>
        <taxon>Pseudomonadota</taxon>
        <taxon>Betaproteobacteria</taxon>
        <taxon>Neisseriales</taxon>
        <taxon>Neisseriaceae</taxon>
        <taxon>Neisseria</taxon>
    </lineage>
</organism>
<gene>
    <name evidence="1" type="ORF">NEIELOOT_02892</name>
</gene>
<dbReference type="EMBL" id="ADBF01000255">
    <property type="protein sequence ID" value="EFE48365.1"/>
    <property type="molecule type" value="Genomic_DNA"/>
</dbReference>
<accession>D4DUY0</accession>
<dbReference type="Proteomes" id="UP000005536">
    <property type="component" value="Unassembled WGS sequence"/>
</dbReference>
<sequence>MDFGGHGAVSDGGKKDGLYSGIKRAGLFGGFCLVFEGVF</sequence>
<name>D4DUY0_NEIEG</name>
<evidence type="ECO:0000313" key="1">
    <source>
        <dbReference type="EMBL" id="EFE48365.1"/>
    </source>
</evidence>